<proteinExistence type="predicted"/>
<organism evidence="2 3">
    <name type="scientific">Candidatus Colimorpha enterica</name>
    <dbReference type="NCBI Taxonomy" id="3083063"/>
    <lineage>
        <taxon>Bacteria</taxon>
        <taxon>Pseudomonadati</taxon>
        <taxon>Bacteroidota</taxon>
        <taxon>Bacteroidia</taxon>
        <taxon>Bacteroidales</taxon>
        <taxon>Candidatus Colimorpha</taxon>
    </lineage>
</organism>
<dbReference type="SUPFAM" id="SSF51658">
    <property type="entry name" value="Xylose isomerase-like"/>
    <property type="match status" value="1"/>
</dbReference>
<gene>
    <name evidence="2" type="ORF">MR241_08190</name>
</gene>
<evidence type="ECO:0000259" key="1">
    <source>
        <dbReference type="Pfam" id="PF01261"/>
    </source>
</evidence>
<dbReference type="AlphaFoldDB" id="A0AAE3K232"/>
<dbReference type="InterPro" id="IPR050312">
    <property type="entry name" value="IolE/XylAMocC-like"/>
</dbReference>
<dbReference type="EMBL" id="JALEMU010000131">
    <property type="protein sequence ID" value="MCI5756254.1"/>
    <property type="molecule type" value="Genomic_DNA"/>
</dbReference>
<dbReference type="InterPro" id="IPR036237">
    <property type="entry name" value="Xyl_isomerase-like_sf"/>
</dbReference>
<reference evidence="2 3" key="1">
    <citation type="submission" date="2022-03" db="EMBL/GenBank/DDBJ databases">
        <title>Metagenome-assembled genomes from swine fecal metagenomes.</title>
        <authorList>
            <person name="Holman D.B."/>
            <person name="Kommadath A."/>
        </authorList>
    </citation>
    <scope>NUCLEOTIDE SEQUENCE [LARGE SCALE GENOMIC DNA]</scope>
    <source>
        <strain evidence="2">SUG147</strain>
    </source>
</reference>
<evidence type="ECO:0000313" key="2">
    <source>
        <dbReference type="EMBL" id="MCI5756254.1"/>
    </source>
</evidence>
<feature type="domain" description="Xylose isomerase-like TIM barrel" evidence="1">
    <location>
        <begin position="31"/>
        <end position="224"/>
    </location>
</feature>
<accession>A0AAE3K232</accession>
<name>A0AAE3K232_9BACT</name>
<comment type="caution">
    <text evidence="2">The sequence shown here is derived from an EMBL/GenBank/DDBJ whole genome shotgun (WGS) entry which is preliminary data.</text>
</comment>
<protein>
    <submittedName>
        <fullName evidence="2">TIM barrel protein</fullName>
    </submittedName>
</protein>
<dbReference type="Proteomes" id="UP001139365">
    <property type="component" value="Unassembled WGS sequence"/>
</dbReference>
<dbReference type="InterPro" id="IPR013022">
    <property type="entry name" value="Xyl_isomerase-like_TIM-brl"/>
</dbReference>
<dbReference type="Gene3D" id="3.20.20.150">
    <property type="entry name" value="Divalent-metal-dependent TIM barrel enzymes"/>
    <property type="match status" value="1"/>
</dbReference>
<dbReference type="PANTHER" id="PTHR12110:SF41">
    <property type="entry name" value="INOSOSE DEHYDRATASE"/>
    <property type="match status" value="1"/>
</dbReference>
<sequence>MKNRYLINAFADEASDLLEGQTAALLRNRLDGIEIRNIGAKSISDHTAAEAKELKKQLDSAGIKARTVGSPIGKINIETDSFEEHTEKFRRTLEIASILGSEKIRLFSFFIPHGKNPGDYRNEVIDRLGKFLDIAKGSGILLCHENEKGIYGDSAERCLDLYTALPGLHAIFDPANFIQCGQDTEKAWELLKSRILCLHIKDALADGSVVPAGKGIGNVEKIVSEYVAAGGREFTIEPHLTVFSGLSGLEREGDTSVVGTIYRYPSRDAAFDAACGAFLKILEKIR</sequence>
<evidence type="ECO:0000313" key="3">
    <source>
        <dbReference type="Proteomes" id="UP001139365"/>
    </source>
</evidence>
<dbReference type="PANTHER" id="PTHR12110">
    <property type="entry name" value="HYDROXYPYRUVATE ISOMERASE"/>
    <property type="match status" value="1"/>
</dbReference>
<dbReference type="Pfam" id="PF01261">
    <property type="entry name" value="AP_endonuc_2"/>
    <property type="match status" value="1"/>
</dbReference>